<evidence type="ECO:0000259" key="5">
    <source>
        <dbReference type="PROSITE" id="PS50853"/>
    </source>
</evidence>
<dbReference type="InterPro" id="IPR003961">
    <property type="entry name" value="FN3_dom"/>
</dbReference>
<dbReference type="SMART" id="SM00060">
    <property type="entry name" value="FN3"/>
    <property type="match status" value="2"/>
</dbReference>
<feature type="compositionally biased region" description="Pro residues" evidence="3">
    <location>
        <begin position="450"/>
        <end position="461"/>
    </location>
</feature>
<evidence type="ECO:0000256" key="4">
    <source>
        <dbReference type="SAM" id="Phobius"/>
    </source>
</evidence>
<dbReference type="PROSITE" id="PS50853">
    <property type="entry name" value="FN3"/>
    <property type="match status" value="2"/>
</dbReference>
<dbReference type="EMBL" id="CP097463">
    <property type="protein sequence ID" value="WAX58194.1"/>
    <property type="molecule type" value="Genomic_DNA"/>
</dbReference>
<feature type="region of interest" description="Disordered" evidence="3">
    <location>
        <begin position="181"/>
        <end position="200"/>
    </location>
</feature>
<evidence type="ECO:0000256" key="3">
    <source>
        <dbReference type="SAM" id="MobiDB-lite"/>
    </source>
</evidence>
<evidence type="ECO:0000256" key="1">
    <source>
        <dbReference type="ARBA" id="ARBA00023295"/>
    </source>
</evidence>
<feature type="domain" description="Fibronectin type-III" evidence="5">
    <location>
        <begin position="481"/>
        <end position="579"/>
    </location>
</feature>
<evidence type="ECO:0000313" key="7">
    <source>
        <dbReference type="Proteomes" id="UP001164693"/>
    </source>
</evidence>
<feature type="domain" description="Fibronectin type-III" evidence="5">
    <location>
        <begin position="701"/>
        <end position="797"/>
    </location>
</feature>
<organism evidence="6 7">
    <name type="scientific">Jatrophihabitans cynanchi</name>
    <dbReference type="NCBI Taxonomy" id="2944128"/>
    <lineage>
        <taxon>Bacteria</taxon>
        <taxon>Bacillati</taxon>
        <taxon>Actinomycetota</taxon>
        <taxon>Actinomycetes</taxon>
        <taxon>Jatrophihabitantales</taxon>
        <taxon>Jatrophihabitantaceae</taxon>
        <taxon>Jatrophihabitans</taxon>
    </lineage>
</organism>
<keyword evidence="2" id="KW-0624">Polysaccharide degradation</keyword>
<keyword evidence="4" id="KW-0472">Membrane</keyword>
<dbReference type="InterPro" id="IPR013783">
    <property type="entry name" value="Ig-like_fold"/>
</dbReference>
<keyword evidence="4" id="KW-1133">Transmembrane helix</keyword>
<name>A0ABY7K033_9ACTN</name>
<keyword evidence="2" id="KW-0119">Carbohydrate metabolism</keyword>
<feature type="transmembrane region" description="Helical" evidence="4">
    <location>
        <begin position="26"/>
        <end position="47"/>
    </location>
</feature>
<protein>
    <submittedName>
        <fullName evidence="6">Fibronectin type III domain-containing protein</fullName>
    </submittedName>
</protein>
<proteinExistence type="predicted"/>
<dbReference type="SUPFAM" id="SSF49265">
    <property type="entry name" value="Fibronectin type III"/>
    <property type="match status" value="1"/>
</dbReference>
<evidence type="ECO:0000256" key="2">
    <source>
        <dbReference type="ARBA" id="ARBA00023326"/>
    </source>
</evidence>
<dbReference type="Proteomes" id="UP001164693">
    <property type="component" value="Chromosome"/>
</dbReference>
<dbReference type="CDD" id="cd00063">
    <property type="entry name" value="FN3"/>
    <property type="match status" value="1"/>
</dbReference>
<keyword evidence="1" id="KW-0378">Hydrolase</keyword>
<feature type="compositionally biased region" description="Polar residues" evidence="3">
    <location>
        <begin position="186"/>
        <end position="200"/>
    </location>
</feature>
<keyword evidence="7" id="KW-1185">Reference proteome</keyword>
<dbReference type="Gene3D" id="2.60.40.10">
    <property type="entry name" value="Immunoglobulins"/>
    <property type="match status" value="1"/>
</dbReference>
<evidence type="ECO:0000313" key="6">
    <source>
        <dbReference type="EMBL" id="WAX58194.1"/>
    </source>
</evidence>
<dbReference type="InterPro" id="IPR036116">
    <property type="entry name" value="FN3_sf"/>
</dbReference>
<accession>A0ABY7K033</accession>
<dbReference type="RefSeq" id="WP_269444744.1">
    <property type="nucleotide sequence ID" value="NZ_CP097463.1"/>
</dbReference>
<keyword evidence="1" id="KW-0326">Glycosidase</keyword>
<dbReference type="Pfam" id="PF00041">
    <property type="entry name" value="fn3"/>
    <property type="match status" value="1"/>
</dbReference>
<feature type="region of interest" description="Disordered" evidence="3">
    <location>
        <begin position="441"/>
        <end position="470"/>
    </location>
</feature>
<keyword evidence="4" id="KW-0812">Transmembrane</keyword>
<gene>
    <name evidence="6" type="ORF">M6B22_05355</name>
</gene>
<sequence>MAGPRGASFRPAAGPIRAGRPSRQQAVVLVVALLAVAGAIVTASFAVKPSKARSFDLYYGSVYLNDNTAPVAVDLASGKPSVRLQSAYTQVSAKESGDLDVVPLASGTLMLDNVTGEFNMVDNSGYVLKAEGGGVPLPATTDVTTATGIAAGDSAYIVRTGASGTSVYLVSQSTVGAAVGGGKTQPRASAQMNDPASSVKTTAGSANGALWLLVGSGDSRTVRELRVPAGSNAGVALSSHDHGTVNGVAALGVATVKGDGTGGDAVAVASKDAVQVFSPDGTSHALSVRMPAAVDQILPVTNQRGSFAFLYHGSAGWSLVRTGTTGGGTAGVTQLPALGTAAKLAVPSQSNGLLYTLDLGDGALWQLPRQGEPARVPAVNTYPILTGETSDFSTATVYGSGSRVIFNSRSKLEAVTVFTDGSHKPFVIDKRTAFSLSPNGAAALSDLHRPPPGPTSAPPTSKPQQNQQVTDKIDCKTTTQIPHIPTVELLDRGARSVQIRWNYPLLDRQDCEPSTYTVSVQVVGNEKAPQAPATQTIQGTDSVNVTGLFPDTDYRIVVDAYINGKHTPSQPLLVRTSIEGPAAPTGVHAAPDTLGNWTVTWDSCGGIQNGCVPAVNWTVIPQLCDGGAGLVSAPANAHLIGDPTQHSFTMVYKGRDDLLGRGLSFQVAGVGEKGTTGTTSKASSCQYSWRAPDPSKIQVAASTPPQTSVSGTTSTKVSLSFTGDENVAIGGVGGQFTYQLLSGGSVVTTKGPTADTSVLLDGILPGQSYQVRVVVSPPRHPTASVSLNPVDVQAAVANWPAISATASFAKTNANRGTLSVSINGLASSDARGETFDLVNSRLVCGNSSLDLEATNFDPANPGSKLTFDGIDRSQYYDDCKVTVQLAENASTKRSPAYFGGNPSGSDASPSFTIPVPDLDTTADQFKANFVDTGILGQPRVAVSYQGGNSRIGQFSGSWVLQVQRSDDNGATWTNCGDSSNGNAAAAPVTIILPYSCYSRSASWQVTVDFTYFRQSPSPAYSVPVDKSTAPAPVDPAQIKFGDAVWDGSSIKLDYEGSYDTSTISQLNWTVTVTSSGSPGVTCASSTDWHVLYNTSSLAVDLTAATGCPPLTGPDPGTPSTYTVAIHFDDPNYKTTGDYKTPDDFALTGAPTP</sequence>
<reference evidence="6" key="1">
    <citation type="submission" date="2022-05" db="EMBL/GenBank/DDBJ databases">
        <title>Jatrophihabitans sp. SB3-54 whole genome sequence.</title>
        <authorList>
            <person name="Suh M.K."/>
            <person name="Eom M.K."/>
            <person name="Kim J.S."/>
            <person name="Kim H.S."/>
            <person name="Do H.E."/>
            <person name="Shin Y.K."/>
            <person name="Lee J.-S."/>
        </authorList>
    </citation>
    <scope>NUCLEOTIDE SEQUENCE</scope>
    <source>
        <strain evidence="6">SB3-54</strain>
    </source>
</reference>